<evidence type="ECO:0000313" key="6">
    <source>
        <dbReference type="EMBL" id="SNR23811.1"/>
    </source>
</evidence>
<evidence type="ECO:0000259" key="4">
    <source>
        <dbReference type="Pfam" id="PF09137"/>
    </source>
</evidence>
<dbReference type="GO" id="GO:0004553">
    <property type="term" value="F:hydrolase activity, hydrolyzing O-glycosyl compounds"/>
    <property type="evidence" value="ECO:0007669"/>
    <property type="project" value="TreeGrafter"/>
</dbReference>
<feature type="domain" description="GH15-like" evidence="3">
    <location>
        <begin position="1071"/>
        <end position="1493"/>
    </location>
</feature>
<evidence type="ECO:0000259" key="3">
    <source>
        <dbReference type="Pfam" id="PF00723"/>
    </source>
</evidence>
<feature type="region of interest" description="Disordered" evidence="2">
    <location>
        <begin position="174"/>
        <end position="206"/>
    </location>
</feature>
<dbReference type="Proteomes" id="UP000198397">
    <property type="component" value="Unassembled WGS sequence"/>
</dbReference>
<dbReference type="RefSeq" id="WP_089383157.1">
    <property type="nucleotide sequence ID" value="NZ_FZNQ01000001.1"/>
</dbReference>
<dbReference type="SUPFAM" id="SSF74650">
    <property type="entry name" value="Galactose mutarotase-like"/>
    <property type="match status" value="2"/>
</dbReference>
<comment type="similarity">
    <text evidence="1">Belongs to the glycosyl hydrolase 15 family.</text>
</comment>
<dbReference type="Gene3D" id="1.50.10.10">
    <property type="match status" value="2"/>
</dbReference>
<dbReference type="GO" id="GO:0005975">
    <property type="term" value="P:carbohydrate metabolic process"/>
    <property type="evidence" value="ECO:0007669"/>
    <property type="project" value="InterPro"/>
</dbReference>
<dbReference type="Pfam" id="PF09137">
    <property type="entry name" value="Glucodextran_N"/>
    <property type="match status" value="1"/>
</dbReference>
<evidence type="ECO:0000313" key="7">
    <source>
        <dbReference type="Proteomes" id="UP000198397"/>
    </source>
</evidence>
<dbReference type="Pfam" id="PF00723">
    <property type="entry name" value="Glyco_hydro_15"/>
    <property type="match status" value="1"/>
</dbReference>
<feature type="domain" description="DUF7997" evidence="5">
    <location>
        <begin position="1"/>
        <end position="242"/>
    </location>
</feature>
<dbReference type="Pfam" id="PF25978">
    <property type="entry name" value="DUF7997"/>
    <property type="match status" value="1"/>
</dbReference>
<dbReference type="SUPFAM" id="SSF48208">
    <property type="entry name" value="Six-hairpin glycosidases"/>
    <property type="match status" value="2"/>
</dbReference>
<feature type="domain" description="Glucodextranase N-terminal" evidence="4">
    <location>
        <begin position="716"/>
        <end position="1047"/>
    </location>
</feature>
<sequence>MRLRTALTEHKRRHGERFPAERSTTTGAFTGDGERLVYIGRHGTIHDCSYPLSGIGGIDRLRLGILAGGSVRWFDGLAATRQHYDDDTPLVETEYDAGRYTVHQFDITVEGTHLTHVELRGAPPADAELVVACSFAPDLAEGRVGNIVHREAGPADGHVIEVFHRAEHDFLTASTGLSSAHGQRQDSLSDLLGRDDNGFPRRGEIDDHEASHLTGDVIARAPFEREGRTERVTVATDTVLADPDARDANGRAREGWIADISEAAATYSAADDLREAAEARGPTVPEDAPRRPLLAADLRTLDLLTASSGARIAGPDFDPFYSNSGGYGYTWFRDDAEVSNALLAASAELDLPADEELSTTADFFCATQDADGSWPHRVWADSGTVAPGWANARIEGPDGDVGPDDQLDQPAAVVAFLARLRRTTDLDEQRRDRVDAAIADAVDFLIETCEEDGLPRACQNCWENAIGRFTHTGATYLRAFAAVARAPVDDDLRARAATAADAALLGLDGRWIPESDRFPQRASEESRDTRADSSTFGLVDGLIEYAALAEERADGEDGEDGTETLPPIDGDVDLETFVDRVRTHVRTTIDALRHETADVEGLVRFVGDDWRVEEQGHAKVWSVATLWGALAAAELGGFLVERGESGDSLFSVARELYTLCEPKGPLTNEAGLLAEQVFDNGDLDSATPLGWSHALRLHATVTLARHGKLPVPSERPTGPEAAPQWTTGRKFGVATPADHGEEDPVPIWFTLTEGALTEARFPRIDVMNLRTFDFLIADPETDYTVRTFDETRHVTMTETIERTTEPADDQALAYTQTITETGDGHGHEWTLTVEYAIDVDGQALLADVSFEGCREYDIYAVADTTLGNVGVDDYGRRVPAVDPEATPASDDIEAITAAGDLTDGGTVPAAQSAEPNTDTGAYHLIARNAHPDREPGKIVDADGDPFEVALALASASRFEWATAAHAGDESLRTLFTTGERDDGADEATGNLVLAGLVGSGERVSDTLALGFAERADTAAALGEAEGALARPFREVADDYAATWHDWLAGREYPDSVAGDPDLEAQYRFALMTLAAVEDKRHAGAGIASPSVPWGETEHAAEDRGYGYNFVWSRDLYQVFTALVEVGEIERSADALAYLYNTQQDDDGFLPQNTYINGRTRWGGEQMDNIAFPSVMAWQLYEHGVTLTDADYTYDQVRRSLGYVSRNGPETAQERWEEEAGFSPSSIAAEIAGLVCGAALALAEAERVDADGSADLDAAGLPEDPDSLRADALAWLALADDWAERVEEWCATETGTDRHTETPYYLRITADGDPESGRPRTIANDGPTYDEREIIDGGFLELVRLGVKPADDPIVRNSVSVVDDSIRVDTPYGPGWYRYVGDAYGEISTGDPGAPWAGTGGGKGRLWPIFTGERGEYELRARADGPDAFGGTDEEALEPEALLETMAGFGNSGRMLPEQVWDREHPTEYGWEFGEGTGGATPLAWSMAGFIRLAHGIDAGVPVETPAVARERYVERDRPDGPELTATVEPTEDGHRIVGETTGDRVAVHGRAGGLLVEPDADGTYEVALGTDYDGDVVTIAAVDGDVATGGTTVEREYV</sequence>
<dbReference type="Gene3D" id="2.70.98.10">
    <property type="match status" value="1"/>
</dbReference>
<organism evidence="6 7">
    <name type="scientific">Halorubrum vacuolatum</name>
    <name type="common">Natronobacterium vacuolatum</name>
    <dbReference type="NCBI Taxonomy" id="63740"/>
    <lineage>
        <taxon>Archaea</taxon>
        <taxon>Methanobacteriati</taxon>
        <taxon>Methanobacteriota</taxon>
        <taxon>Stenosarchaea group</taxon>
        <taxon>Halobacteria</taxon>
        <taxon>Halobacteriales</taxon>
        <taxon>Haloferacaceae</taxon>
        <taxon>Halorubrum</taxon>
    </lineage>
</organism>
<feature type="compositionally biased region" description="Polar residues" evidence="2">
    <location>
        <begin position="174"/>
        <end position="188"/>
    </location>
</feature>
<name>A0A238UPE5_HALVU</name>
<accession>A0A238UPE5</accession>
<evidence type="ECO:0000256" key="1">
    <source>
        <dbReference type="ARBA" id="ARBA00006188"/>
    </source>
</evidence>
<evidence type="ECO:0000256" key="2">
    <source>
        <dbReference type="SAM" id="MobiDB-lite"/>
    </source>
</evidence>
<dbReference type="GO" id="GO:0030246">
    <property type="term" value="F:carbohydrate binding"/>
    <property type="evidence" value="ECO:0007669"/>
    <property type="project" value="InterPro"/>
</dbReference>
<dbReference type="EMBL" id="FZNQ01000001">
    <property type="protein sequence ID" value="SNR23811.1"/>
    <property type="molecule type" value="Genomic_DNA"/>
</dbReference>
<feature type="region of interest" description="Disordered" evidence="2">
    <location>
        <begin position="1"/>
        <end position="26"/>
    </location>
</feature>
<dbReference type="PANTHER" id="PTHR31616:SF0">
    <property type="entry name" value="GLUCAN 1,4-ALPHA-GLUCOSIDASE"/>
    <property type="match status" value="1"/>
</dbReference>
<proteinExistence type="inferred from homology"/>
<reference evidence="6 7" key="1">
    <citation type="submission" date="2017-06" db="EMBL/GenBank/DDBJ databases">
        <authorList>
            <person name="Kim H.J."/>
            <person name="Triplett B.A."/>
        </authorList>
    </citation>
    <scope>NUCLEOTIDE SEQUENCE [LARGE SCALE GENOMIC DNA]</scope>
    <source>
        <strain evidence="6 7">DSM 8800</strain>
    </source>
</reference>
<dbReference type="OrthoDB" id="36362at2157"/>
<dbReference type="PANTHER" id="PTHR31616">
    <property type="entry name" value="TREHALASE"/>
    <property type="match status" value="1"/>
</dbReference>
<evidence type="ECO:0000259" key="5">
    <source>
        <dbReference type="Pfam" id="PF25978"/>
    </source>
</evidence>
<dbReference type="InterPro" id="IPR015220">
    <property type="entry name" value="Glucodextranase_N"/>
</dbReference>
<dbReference type="InterPro" id="IPR014718">
    <property type="entry name" value="GH-type_carb-bd"/>
</dbReference>
<dbReference type="InterPro" id="IPR011013">
    <property type="entry name" value="Gal_mutarotase_sf_dom"/>
</dbReference>
<feature type="compositionally biased region" description="Basic and acidic residues" evidence="2">
    <location>
        <begin position="192"/>
        <end position="206"/>
    </location>
</feature>
<feature type="region of interest" description="Disordered" evidence="2">
    <location>
        <begin position="1308"/>
        <end position="1327"/>
    </location>
</feature>
<keyword evidence="7" id="KW-1185">Reference proteome</keyword>
<dbReference type="InterPro" id="IPR012341">
    <property type="entry name" value="6hp_glycosidase-like_sf"/>
</dbReference>
<protein>
    <submittedName>
        <fullName evidence="6">Glucan 1,4-alpha-glucosidase</fullName>
    </submittedName>
</protein>
<dbReference type="InterPro" id="IPR058310">
    <property type="entry name" value="DUF7997"/>
</dbReference>
<dbReference type="InterPro" id="IPR008928">
    <property type="entry name" value="6-hairpin_glycosidase_sf"/>
</dbReference>
<dbReference type="InterPro" id="IPR011613">
    <property type="entry name" value="GH15-like"/>
</dbReference>
<gene>
    <name evidence="6" type="ORF">SAMN06264855_101173</name>
</gene>